<reference evidence="1 2" key="1">
    <citation type="submission" date="2024-07" db="EMBL/GenBank/DDBJ databases">
        <title>Section-level genome sequencing and comparative genomics of Aspergillus sections Usti and Cavernicolus.</title>
        <authorList>
            <consortium name="Lawrence Berkeley National Laboratory"/>
            <person name="Nybo J.L."/>
            <person name="Vesth T.C."/>
            <person name="Theobald S."/>
            <person name="Frisvad J.C."/>
            <person name="Larsen T.O."/>
            <person name="Kjaerboelling I."/>
            <person name="Rothschild-Mancinelli K."/>
            <person name="Lyhne E.K."/>
            <person name="Kogle M.E."/>
            <person name="Barry K."/>
            <person name="Clum A."/>
            <person name="Na H."/>
            <person name="Ledsgaard L."/>
            <person name="Lin J."/>
            <person name="Lipzen A."/>
            <person name="Kuo A."/>
            <person name="Riley R."/>
            <person name="Mondo S."/>
            <person name="Labutti K."/>
            <person name="Haridas S."/>
            <person name="Pangalinan J."/>
            <person name="Salamov A.A."/>
            <person name="Simmons B.A."/>
            <person name="Magnuson J.K."/>
            <person name="Chen J."/>
            <person name="Drula E."/>
            <person name="Henrissat B."/>
            <person name="Wiebenga A."/>
            <person name="Lubbers R.J."/>
            <person name="Gomes A.C."/>
            <person name="Makela M.R."/>
            <person name="Stajich J."/>
            <person name="Grigoriev I.V."/>
            <person name="Mortensen U.H."/>
            <person name="De Vries R.P."/>
            <person name="Baker S.E."/>
            <person name="Andersen M.R."/>
        </authorList>
    </citation>
    <scope>NUCLEOTIDE SEQUENCE [LARGE SCALE GENOMIC DNA]</scope>
    <source>
        <strain evidence="1 2">CBS 123904</strain>
    </source>
</reference>
<proteinExistence type="predicted"/>
<dbReference type="EMBL" id="JBFXLU010000212">
    <property type="protein sequence ID" value="KAL2834787.1"/>
    <property type="molecule type" value="Genomic_DNA"/>
</dbReference>
<organism evidence="1 2">
    <name type="scientific">Aspergillus pseudoustus</name>
    <dbReference type="NCBI Taxonomy" id="1810923"/>
    <lineage>
        <taxon>Eukaryota</taxon>
        <taxon>Fungi</taxon>
        <taxon>Dikarya</taxon>
        <taxon>Ascomycota</taxon>
        <taxon>Pezizomycotina</taxon>
        <taxon>Eurotiomycetes</taxon>
        <taxon>Eurotiomycetidae</taxon>
        <taxon>Eurotiales</taxon>
        <taxon>Aspergillaceae</taxon>
        <taxon>Aspergillus</taxon>
        <taxon>Aspergillus subgen. Nidulantes</taxon>
    </lineage>
</organism>
<dbReference type="SUPFAM" id="SSF51735">
    <property type="entry name" value="NAD(P)-binding Rossmann-fold domains"/>
    <property type="match status" value="1"/>
</dbReference>
<gene>
    <name evidence="1" type="ORF">BJY01DRAFT_252818</name>
</gene>
<dbReference type="Pfam" id="PF13561">
    <property type="entry name" value="adh_short_C2"/>
    <property type="match status" value="1"/>
</dbReference>
<sequence length="61" mass="6723">MQKYGDRVARHAKFGRLDFIVNNAGYANTASVEDVAIEDFRTQVDAKLLGVFYVSKAVQGA</sequence>
<dbReference type="InterPro" id="IPR036291">
    <property type="entry name" value="NAD(P)-bd_dom_sf"/>
</dbReference>
<evidence type="ECO:0000313" key="2">
    <source>
        <dbReference type="Proteomes" id="UP001610446"/>
    </source>
</evidence>
<dbReference type="Gene3D" id="3.40.50.720">
    <property type="entry name" value="NAD(P)-binding Rossmann-like Domain"/>
    <property type="match status" value="1"/>
</dbReference>
<dbReference type="InterPro" id="IPR002347">
    <property type="entry name" value="SDR_fam"/>
</dbReference>
<name>A0ABR4J412_9EURO</name>
<protein>
    <submittedName>
        <fullName evidence="1">Uncharacterized protein</fullName>
    </submittedName>
</protein>
<dbReference type="Proteomes" id="UP001610446">
    <property type="component" value="Unassembled WGS sequence"/>
</dbReference>
<keyword evidence="2" id="KW-1185">Reference proteome</keyword>
<comment type="caution">
    <text evidence="1">The sequence shown here is derived from an EMBL/GenBank/DDBJ whole genome shotgun (WGS) entry which is preliminary data.</text>
</comment>
<accession>A0ABR4J412</accession>
<evidence type="ECO:0000313" key="1">
    <source>
        <dbReference type="EMBL" id="KAL2834787.1"/>
    </source>
</evidence>